<evidence type="ECO:0000313" key="4">
    <source>
        <dbReference type="Proteomes" id="UP000274139"/>
    </source>
</evidence>
<sequence>MSSARYDFFDAIFAARRDQPLILHGDQTISYGQFFDRALRLLNHLVMQGARHGDRIVIGLENRPEYLELMLALALGGMTACPVDPDITVAQLNKTRQVVNAALCITSYDQLAYALDNSVPDCVAQGDLNLPFLVVFSSGTTGAPKGIVQSLGNFFAAARAFASEVGQQPGQITLHNWPMFYNAGLFNLFACPLMTGGSIAVCPRFSAKSLGGFWDDLQRYQPDYLYLSPTMAASLGKTYKFFKADLAPLQRASVISTSSILYPAIKDEVRQLLGVEIRPCFGITELGGSFTIGSRQAGPFSVGRVMPGVEAFIDQAADGELLVRSPYMALGYLGAEGHIELFDRDQPFRTGDLGHLAGDELFVSGRRKDSIKKGGELISLSEIEDMVHGADLCEECYAVGKPDLFWGETYDVFFVPRAGEHAEAVRDALIRLFNTGLPQVQRPDQVHAVDSIPRTSSGKPIKRLISYQAV</sequence>
<feature type="domain" description="AMP-dependent synthetase/ligase" evidence="1">
    <location>
        <begin position="15"/>
        <end position="333"/>
    </location>
</feature>
<dbReference type="GO" id="GO:0031956">
    <property type="term" value="F:medium-chain fatty acid-CoA ligase activity"/>
    <property type="evidence" value="ECO:0007669"/>
    <property type="project" value="TreeGrafter"/>
</dbReference>
<dbReference type="InterPro" id="IPR025110">
    <property type="entry name" value="AMP-bd_C"/>
</dbReference>
<protein>
    <submittedName>
        <fullName evidence="3">Long-chain fatty acid--CoA ligase</fullName>
    </submittedName>
</protein>
<name>A0A454JP41_9NEIS</name>
<dbReference type="InterPro" id="IPR000873">
    <property type="entry name" value="AMP-dep_synth/lig_dom"/>
</dbReference>
<dbReference type="PROSITE" id="PS00455">
    <property type="entry name" value="AMP_BINDING"/>
    <property type="match status" value="1"/>
</dbReference>
<dbReference type="PANTHER" id="PTHR43201">
    <property type="entry name" value="ACYL-COA SYNTHETASE"/>
    <property type="match status" value="1"/>
</dbReference>
<dbReference type="GO" id="GO:0006631">
    <property type="term" value="P:fatty acid metabolic process"/>
    <property type="evidence" value="ECO:0007669"/>
    <property type="project" value="TreeGrafter"/>
</dbReference>
<evidence type="ECO:0000313" key="3">
    <source>
        <dbReference type="EMBL" id="RMD02231.1"/>
    </source>
</evidence>
<dbReference type="PANTHER" id="PTHR43201:SF32">
    <property type="entry name" value="2-SUCCINYLBENZOATE--COA LIGASE, CHLOROPLASTIC_PEROXISOMAL"/>
    <property type="match status" value="1"/>
</dbReference>
<keyword evidence="3" id="KW-0436">Ligase</keyword>
<dbReference type="Proteomes" id="UP000274139">
    <property type="component" value="Unassembled WGS sequence"/>
</dbReference>
<dbReference type="Pfam" id="PF00501">
    <property type="entry name" value="AMP-binding"/>
    <property type="match status" value="1"/>
</dbReference>
<dbReference type="SUPFAM" id="SSF56801">
    <property type="entry name" value="Acetyl-CoA synthetase-like"/>
    <property type="match status" value="1"/>
</dbReference>
<dbReference type="RefSeq" id="WP_103522782.1">
    <property type="nucleotide sequence ID" value="NZ_JAIZDC010000011.1"/>
</dbReference>
<comment type="caution">
    <text evidence="3">The sequence shown here is derived from an EMBL/GenBank/DDBJ whole genome shotgun (WGS) entry which is preliminary data.</text>
</comment>
<dbReference type="InterPro" id="IPR020845">
    <property type="entry name" value="AMP-binding_CS"/>
</dbReference>
<proteinExistence type="predicted"/>
<feature type="domain" description="AMP-binding enzyme C-terminal" evidence="2">
    <location>
        <begin position="382"/>
        <end position="459"/>
    </location>
</feature>
<dbReference type="Gene3D" id="3.40.50.12780">
    <property type="entry name" value="N-terminal domain of ligase-like"/>
    <property type="match status" value="1"/>
</dbReference>
<accession>A0A454JP41</accession>
<keyword evidence="4" id="KW-1185">Reference proteome</keyword>
<dbReference type="CDD" id="cd04433">
    <property type="entry name" value="AFD_class_I"/>
    <property type="match status" value="1"/>
</dbReference>
<reference evidence="3 4" key="1">
    <citation type="submission" date="2018-10" db="EMBL/GenBank/DDBJ databases">
        <title>Draft genome sequence of Aquitalea MWU14-2217 isolated from a wild cranberry bog in Provincetown, Massachusetts.</title>
        <authorList>
            <person name="Ebadzadsahrai G."/>
            <person name="Soby S."/>
        </authorList>
    </citation>
    <scope>NUCLEOTIDE SEQUENCE [LARGE SCALE GENOMIC DNA]</scope>
    <source>
        <strain evidence="3 4">MWU14-2217</strain>
    </source>
</reference>
<dbReference type="AlphaFoldDB" id="A0A454JP41"/>
<organism evidence="3 4">
    <name type="scientific">Aquitalea palustris</name>
    <dbReference type="NCBI Taxonomy" id="2480983"/>
    <lineage>
        <taxon>Bacteria</taxon>
        <taxon>Pseudomonadati</taxon>
        <taxon>Pseudomonadota</taxon>
        <taxon>Betaproteobacteria</taxon>
        <taxon>Neisseriales</taxon>
        <taxon>Chromobacteriaceae</taxon>
        <taxon>Aquitalea</taxon>
    </lineage>
</organism>
<dbReference type="InterPro" id="IPR045851">
    <property type="entry name" value="AMP-bd_C_sf"/>
</dbReference>
<dbReference type="Gene3D" id="3.30.300.30">
    <property type="match status" value="1"/>
</dbReference>
<evidence type="ECO:0000259" key="1">
    <source>
        <dbReference type="Pfam" id="PF00501"/>
    </source>
</evidence>
<dbReference type="Pfam" id="PF13193">
    <property type="entry name" value="AMP-binding_C"/>
    <property type="match status" value="1"/>
</dbReference>
<dbReference type="InterPro" id="IPR042099">
    <property type="entry name" value="ANL_N_sf"/>
</dbReference>
<gene>
    <name evidence="3" type="ORF">EAY64_00130</name>
</gene>
<dbReference type="OrthoDB" id="9766486at2"/>
<evidence type="ECO:0000259" key="2">
    <source>
        <dbReference type="Pfam" id="PF13193"/>
    </source>
</evidence>
<dbReference type="EMBL" id="RFAR01000001">
    <property type="protein sequence ID" value="RMD02231.1"/>
    <property type="molecule type" value="Genomic_DNA"/>
</dbReference>